<dbReference type="Gene3D" id="1.50.10.10">
    <property type="match status" value="1"/>
</dbReference>
<dbReference type="InterPro" id="IPR020464">
    <property type="entry name" value="LanC-like_prot_euk"/>
</dbReference>
<dbReference type="EMBL" id="KK115725">
    <property type="protein sequence ID" value="KFM65843.1"/>
    <property type="molecule type" value="Genomic_DNA"/>
</dbReference>
<protein>
    <submittedName>
        <fullName evidence="3">LanC-like protein 3-like protein</fullName>
    </submittedName>
</protein>
<dbReference type="SMART" id="SM01260">
    <property type="entry name" value="LANC_like"/>
    <property type="match status" value="1"/>
</dbReference>
<dbReference type="Proteomes" id="UP000054359">
    <property type="component" value="Unassembled WGS sequence"/>
</dbReference>
<dbReference type="GO" id="GO:0046872">
    <property type="term" value="F:metal ion binding"/>
    <property type="evidence" value="ECO:0007669"/>
    <property type="project" value="UniProtKB-KW"/>
</dbReference>
<organism evidence="3 4">
    <name type="scientific">Stegodyphus mimosarum</name>
    <name type="common">African social velvet spider</name>
    <dbReference type="NCBI Taxonomy" id="407821"/>
    <lineage>
        <taxon>Eukaryota</taxon>
        <taxon>Metazoa</taxon>
        <taxon>Ecdysozoa</taxon>
        <taxon>Arthropoda</taxon>
        <taxon>Chelicerata</taxon>
        <taxon>Arachnida</taxon>
        <taxon>Araneae</taxon>
        <taxon>Araneomorphae</taxon>
        <taxon>Entelegynae</taxon>
        <taxon>Eresoidea</taxon>
        <taxon>Eresidae</taxon>
        <taxon>Stegodyphus</taxon>
    </lineage>
</organism>
<feature type="binding site" evidence="2">
    <location>
        <position position="124"/>
    </location>
    <ligand>
        <name>Zn(2+)</name>
        <dbReference type="ChEBI" id="CHEBI:29105"/>
    </ligand>
</feature>
<dbReference type="Pfam" id="PF05147">
    <property type="entry name" value="LANC_like"/>
    <property type="match status" value="1"/>
</dbReference>
<evidence type="ECO:0000256" key="2">
    <source>
        <dbReference type="PIRSR" id="PIRSR607822-1"/>
    </source>
</evidence>
<dbReference type="PRINTS" id="PR01950">
    <property type="entry name" value="LANCSUPER"/>
</dbReference>
<keyword evidence="2" id="KW-0479">Metal-binding</keyword>
<dbReference type="AlphaFoldDB" id="A0A087TL54"/>
<evidence type="ECO:0000313" key="4">
    <source>
        <dbReference type="Proteomes" id="UP000054359"/>
    </source>
</evidence>
<proteinExistence type="inferred from homology"/>
<dbReference type="InterPro" id="IPR007822">
    <property type="entry name" value="LANC-like"/>
</dbReference>
<dbReference type="GO" id="GO:0031179">
    <property type="term" value="P:peptide modification"/>
    <property type="evidence" value="ECO:0007669"/>
    <property type="project" value="InterPro"/>
</dbReference>
<reference evidence="3 4" key="1">
    <citation type="submission" date="2013-11" db="EMBL/GenBank/DDBJ databases">
        <title>Genome sequencing of Stegodyphus mimosarum.</title>
        <authorList>
            <person name="Bechsgaard J."/>
        </authorList>
    </citation>
    <scope>NUCLEOTIDE SEQUENCE [LARGE SCALE GENOMIC DNA]</scope>
</reference>
<feature type="binding site" evidence="2">
    <location>
        <position position="125"/>
    </location>
    <ligand>
        <name>Zn(2+)</name>
        <dbReference type="ChEBI" id="CHEBI:29105"/>
    </ligand>
</feature>
<dbReference type="SUPFAM" id="SSF158745">
    <property type="entry name" value="LanC-like"/>
    <property type="match status" value="1"/>
</dbReference>
<evidence type="ECO:0000256" key="1">
    <source>
        <dbReference type="ARBA" id="ARBA00007179"/>
    </source>
</evidence>
<name>A0A087TL54_STEMI</name>
<feature type="non-terminal residue" evidence="3">
    <location>
        <position position="170"/>
    </location>
</feature>
<keyword evidence="4" id="KW-1185">Reference proteome</keyword>
<dbReference type="OMA" id="SREPIFH"/>
<dbReference type="OrthoDB" id="10257263at2759"/>
<feature type="binding site" evidence="2">
    <location>
        <position position="78"/>
    </location>
    <ligand>
        <name>Zn(2+)</name>
        <dbReference type="ChEBI" id="CHEBI:29105"/>
    </ligand>
</feature>
<evidence type="ECO:0000313" key="3">
    <source>
        <dbReference type="EMBL" id="KFM65843.1"/>
    </source>
</evidence>
<comment type="similarity">
    <text evidence="1">Belongs to the LanC-like protein family.</text>
</comment>
<accession>A0A087TL54</accession>
<dbReference type="CDD" id="cd04794">
    <property type="entry name" value="euk_LANCL"/>
    <property type="match status" value="1"/>
</dbReference>
<gene>
    <name evidence="3" type="ORF">X975_23987</name>
</gene>
<keyword evidence="2" id="KW-0862">Zinc</keyword>
<dbReference type="PRINTS" id="PR01951">
    <property type="entry name" value="LANCEUKARYTE"/>
</dbReference>
<sequence>MFAYYGTEYLGAAHGLSGILQMLLSFPNYLDANPEAEQKVKGSVDFLLSLQTPSGNFPCAMDEVKRPRGESYELVHWCHGAPGVVYLMAKAFLRWKEAKYLQSCLSCGEIVWQKGLLKKGPGICHGVAGSGYVFLLLYCLTNDKKHLHRAVQFGNFLFENEFKKARVPDR</sequence>
<dbReference type="PANTHER" id="PTHR12736:SF7">
    <property type="entry name" value="LANC-LIKE PROTEIN 3"/>
    <property type="match status" value="1"/>
</dbReference>
<dbReference type="GO" id="GO:0005975">
    <property type="term" value="P:carbohydrate metabolic process"/>
    <property type="evidence" value="ECO:0007669"/>
    <property type="project" value="InterPro"/>
</dbReference>
<dbReference type="InterPro" id="IPR012341">
    <property type="entry name" value="6hp_glycosidase-like_sf"/>
</dbReference>
<dbReference type="PANTHER" id="PTHR12736">
    <property type="entry name" value="LANC-LIKE PROTEIN"/>
    <property type="match status" value="1"/>
</dbReference>
<dbReference type="GO" id="GO:0005886">
    <property type="term" value="C:plasma membrane"/>
    <property type="evidence" value="ECO:0007669"/>
    <property type="project" value="TreeGrafter"/>
</dbReference>